<reference evidence="1" key="1">
    <citation type="submission" date="2022-11" db="EMBL/GenBank/DDBJ databases">
        <authorList>
            <person name="Scott C."/>
            <person name="Bruce N."/>
        </authorList>
    </citation>
    <scope>NUCLEOTIDE SEQUENCE</scope>
</reference>
<evidence type="ECO:0000313" key="1">
    <source>
        <dbReference type="EMBL" id="CAI4215459.1"/>
    </source>
</evidence>
<dbReference type="EMBL" id="CALLCH030000012">
    <property type="protein sequence ID" value="CAI4215459.1"/>
    <property type="molecule type" value="Genomic_DNA"/>
</dbReference>
<dbReference type="GO" id="GO:0030695">
    <property type="term" value="F:GTPase regulator activity"/>
    <property type="evidence" value="ECO:0007669"/>
    <property type="project" value="TreeGrafter"/>
</dbReference>
<dbReference type="InterPro" id="IPR008812">
    <property type="entry name" value="Ran_GTP-bd-rel"/>
</dbReference>
<proteinExistence type="predicted"/>
<dbReference type="PANTHER" id="PTHR31010:SF2">
    <property type="entry name" value="RAN-SPECIFIC GTPASE-ACTIVATING PROTEIN 30"/>
    <property type="match status" value="1"/>
</dbReference>
<organism evidence="1 2">
    <name type="scientific">Parascedosporium putredinis</name>
    <dbReference type="NCBI Taxonomy" id="1442378"/>
    <lineage>
        <taxon>Eukaryota</taxon>
        <taxon>Fungi</taxon>
        <taxon>Dikarya</taxon>
        <taxon>Ascomycota</taxon>
        <taxon>Pezizomycotina</taxon>
        <taxon>Sordariomycetes</taxon>
        <taxon>Hypocreomycetidae</taxon>
        <taxon>Microascales</taxon>
        <taxon>Microascaceae</taxon>
        <taxon>Parascedosporium</taxon>
    </lineage>
</organism>
<dbReference type="Pfam" id="PF05508">
    <property type="entry name" value="Ran-binding"/>
    <property type="match status" value="1"/>
</dbReference>
<name>A0A9P1H548_9PEZI</name>
<evidence type="ECO:0000313" key="2">
    <source>
        <dbReference type="Proteomes" id="UP000838763"/>
    </source>
</evidence>
<protein>
    <submittedName>
        <fullName evidence="1">Uncharacterized protein</fullName>
    </submittedName>
</protein>
<keyword evidence="2" id="KW-1185">Reference proteome</keyword>
<dbReference type="AlphaFoldDB" id="A0A9P1H548"/>
<gene>
    <name evidence="1" type="ORF">PPNO1_LOCUS5170</name>
</gene>
<dbReference type="PANTHER" id="PTHR31010">
    <property type="entry name" value="RAN-SPECIFIC GTPASE-ACTIVATING PROTEIN 30-RELATED"/>
    <property type="match status" value="1"/>
</dbReference>
<accession>A0A9P1H548</accession>
<comment type="caution">
    <text evidence="1">The sequence shown here is derived from an EMBL/GenBank/DDBJ whole genome shotgun (WGS) entry which is preliminary data.</text>
</comment>
<sequence length="140" mass="15569">MNYAIRSGITLASTYAISQCTRLATTVSDKRLGAELSALQGLLDRKLQIISPAIDLIEFKSGRGNVFLESAVSLARSLRQDVVALGKRLEGIALPQERLSDERPGVNALEGHEEVLRSILHDLRDLLSRIDHDIPYYNWL</sequence>
<dbReference type="Proteomes" id="UP000838763">
    <property type="component" value="Unassembled WGS sequence"/>
</dbReference>
<dbReference type="GO" id="GO:0005737">
    <property type="term" value="C:cytoplasm"/>
    <property type="evidence" value="ECO:0007669"/>
    <property type="project" value="TreeGrafter"/>
</dbReference>
<dbReference type="OrthoDB" id="512915at2759"/>
<dbReference type="GO" id="GO:0005634">
    <property type="term" value="C:nucleus"/>
    <property type="evidence" value="ECO:0007669"/>
    <property type="project" value="TreeGrafter"/>
</dbReference>